<evidence type="ECO:0000256" key="4">
    <source>
        <dbReference type="ARBA" id="ARBA00022827"/>
    </source>
</evidence>
<evidence type="ECO:0000259" key="6">
    <source>
        <dbReference type="Pfam" id="PF00441"/>
    </source>
</evidence>
<keyword evidence="10" id="KW-1185">Reference proteome</keyword>
<evidence type="ECO:0000256" key="3">
    <source>
        <dbReference type="ARBA" id="ARBA00022630"/>
    </source>
</evidence>
<dbReference type="EC" id="1.3.1.95" evidence="9"/>
<dbReference type="InterPro" id="IPR046373">
    <property type="entry name" value="Acyl-CoA_Oxase/DH_mid-dom_sf"/>
</dbReference>
<comment type="caution">
    <text evidence="9">The sequence shown here is derived from an EMBL/GenBank/DDBJ whole genome shotgun (WGS) entry which is preliminary data.</text>
</comment>
<gene>
    <name evidence="9" type="primary">acrC2</name>
    <name evidence="9" type="ORF">VPARA_05480</name>
</gene>
<dbReference type="Gene3D" id="2.40.110.10">
    <property type="entry name" value="Butyryl-CoA Dehydrogenase, subunit A, domain 2"/>
    <property type="match status" value="1"/>
</dbReference>
<keyword evidence="4" id="KW-0274">FAD</keyword>
<evidence type="ECO:0000313" key="9">
    <source>
        <dbReference type="EMBL" id="KLN58433.1"/>
    </source>
</evidence>
<feature type="domain" description="Acyl-CoA oxidase/dehydrogenase middle" evidence="7">
    <location>
        <begin position="125"/>
        <end position="222"/>
    </location>
</feature>
<evidence type="ECO:0000313" key="10">
    <source>
        <dbReference type="Proteomes" id="UP000035170"/>
    </source>
</evidence>
<feature type="domain" description="Acyl-CoA dehydrogenase/oxidase N-terminal" evidence="8">
    <location>
        <begin position="6"/>
        <end position="121"/>
    </location>
</feature>
<organism evidence="9 10">
    <name type="scientific">Variovorax paradoxus</name>
    <dbReference type="NCBI Taxonomy" id="34073"/>
    <lineage>
        <taxon>Bacteria</taxon>
        <taxon>Pseudomonadati</taxon>
        <taxon>Pseudomonadota</taxon>
        <taxon>Betaproteobacteria</taxon>
        <taxon>Burkholderiales</taxon>
        <taxon>Comamonadaceae</taxon>
        <taxon>Variovorax</taxon>
    </lineage>
</organism>
<dbReference type="PATRIC" id="fig|34073.19.peg.551"/>
<comment type="cofactor">
    <cofactor evidence="1">
        <name>FAD</name>
        <dbReference type="ChEBI" id="CHEBI:57692"/>
    </cofactor>
</comment>
<reference evidence="9 10" key="1">
    <citation type="submission" date="2015-03" db="EMBL/GenBank/DDBJ databases">
        <title>Genome sequence of Variovorax paradoxus TBEA6.</title>
        <authorList>
            <person name="Poehlein A."/>
            <person name="Schuldes J."/>
            <person name="Wuebbeler J.H."/>
            <person name="Hiessl S."/>
            <person name="Steinbuechel A."/>
            <person name="Daniel R."/>
        </authorList>
    </citation>
    <scope>NUCLEOTIDE SEQUENCE [LARGE SCALE GENOMIC DNA]</scope>
    <source>
        <strain evidence="9 10">TBEA6</strain>
    </source>
</reference>
<evidence type="ECO:0000256" key="1">
    <source>
        <dbReference type="ARBA" id="ARBA00001974"/>
    </source>
</evidence>
<dbReference type="SUPFAM" id="SSF56645">
    <property type="entry name" value="Acyl-CoA dehydrogenase NM domain-like"/>
    <property type="match status" value="1"/>
</dbReference>
<dbReference type="InterPro" id="IPR009075">
    <property type="entry name" value="AcylCo_DH/oxidase_C"/>
</dbReference>
<feature type="domain" description="Acyl-CoA dehydrogenase/oxidase C-terminal" evidence="6">
    <location>
        <begin position="235"/>
        <end position="396"/>
    </location>
</feature>
<dbReference type="PANTHER" id="PTHR43292">
    <property type="entry name" value="ACYL-COA DEHYDROGENASE"/>
    <property type="match status" value="1"/>
</dbReference>
<proteinExistence type="inferred from homology"/>
<dbReference type="GO" id="GO:0005886">
    <property type="term" value="C:plasma membrane"/>
    <property type="evidence" value="ECO:0007669"/>
    <property type="project" value="TreeGrafter"/>
</dbReference>
<keyword evidence="3" id="KW-0285">Flavoprotein</keyword>
<dbReference type="Gene3D" id="1.20.140.10">
    <property type="entry name" value="Butyryl-CoA Dehydrogenase, subunit A, domain 3"/>
    <property type="match status" value="1"/>
</dbReference>
<sequence>MKIILSPEEEQFAEEVRDVLAKELPAQIRSKVVRGATLSKQDMEAWHALLNRHGWLAQHWPTQYGGTGWSAAQKTIFEQEIARANAPRITPFGVNMLGPVLIKYGTEAQKQHWLPRILNGDDWWCQGYSEPDAGSDLAALRTQAVRTHDAEGEHFLVNGQKTWTTYGHYANMIFCLVRTANTGKKQEGISFLLIDMKSPGVEVRPIMLIDEEHEVNEVFFRDVKVPIENLVGVEGRGWDCAKYLLQFERTGIAGIGLALTALAQLKAVAHRQIKTGASLDQDPLFAAEIAKAEISVLNLIATNRRTVSAMNSGAAKGYESSLLKIRGSEIRQHIWSLIRRAMGAQARALIPSSEYAAQERPLDPGDVAAARYFNARKLSIYGGSNEIQKNIVAKSVFTT</sequence>
<dbReference type="InterPro" id="IPR013786">
    <property type="entry name" value="AcylCoA_DH/ox_N"/>
</dbReference>
<dbReference type="Pfam" id="PF00441">
    <property type="entry name" value="Acyl-CoA_dh_1"/>
    <property type="match status" value="1"/>
</dbReference>
<keyword evidence="5 9" id="KW-0560">Oxidoreductase</keyword>
<dbReference type="SUPFAM" id="SSF47203">
    <property type="entry name" value="Acyl-CoA dehydrogenase C-terminal domain-like"/>
    <property type="match status" value="1"/>
</dbReference>
<dbReference type="Proteomes" id="UP000035170">
    <property type="component" value="Unassembled WGS sequence"/>
</dbReference>
<dbReference type="PANTHER" id="PTHR43292:SF3">
    <property type="entry name" value="ACYL-COA DEHYDROGENASE FADE29"/>
    <property type="match status" value="1"/>
</dbReference>
<accession>A0A0H2M804</accession>
<name>A0A0H2M804_VARPD</name>
<dbReference type="Pfam" id="PF02771">
    <property type="entry name" value="Acyl-CoA_dh_N"/>
    <property type="match status" value="1"/>
</dbReference>
<dbReference type="InterPro" id="IPR037069">
    <property type="entry name" value="AcylCoA_DH/ox_N_sf"/>
</dbReference>
<dbReference type="Gene3D" id="1.10.540.10">
    <property type="entry name" value="Acyl-CoA dehydrogenase/oxidase, N-terminal domain"/>
    <property type="match status" value="1"/>
</dbReference>
<dbReference type="InterPro" id="IPR006091">
    <property type="entry name" value="Acyl-CoA_Oxase/DH_mid-dom"/>
</dbReference>
<dbReference type="Pfam" id="PF02770">
    <property type="entry name" value="Acyl-CoA_dh_M"/>
    <property type="match status" value="1"/>
</dbReference>
<dbReference type="GO" id="GO:0050660">
    <property type="term" value="F:flavin adenine dinucleotide binding"/>
    <property type="evidence" value="ECO:0007669"/>
    <property type="project" value="InterPro"/>
</dbReference>
<evidence type="ECO:0000256" key="5">
    <source>
        <dbReference type="ARBA" id="ARBA00023002"/>
    </source>
</evidence>
<dbReference type="InterPro" id="IPR036250">
    <property type="entry name" value="AcylCo_DH-like_C"/>
</dbReference>
<dbReference type="EMBL" id="JZWI01000003">
    <property type="protein sequence ID" value="KLN58433.1"/>
    <property type="molecule type" value="Genomic_DNA"/>
</dbReference>
<evidence type="ECO:0000259" key="7">
    <source>
        <dbReference type="Pfam" id="PF02770"/>
    </source>
</evidence>
<evidence type="ECO:0000256" key="2">
    <source>
        <dbReference type="ARBA" id="ARBA00009347"/>
    </source>
</evidence>
<dbReference type="AlphaFoldDB" id="A0A0H2M804"/>
<dbReference type="InterPro" id="IPR052161">
    <property type="entry name" value="Mycobact_Acyl-CoA_DH"/>
</dbReference>
<dbReference type="GO" id="GO:0043958">
    <property type="term" value="F:acryloyl-CoA reductase (NADH) activity"/>
    <property type="evidence" value="ECO:0007669"/>
    <property type="project" value="UniProtKB-EC"/>
</dbReference>
<dbReference type="RefSeq" id="WP_047783183.1">
    <property type="nucleotide sequence ID" value="NZ_JZWI01000003.1"/>
</dbReference>
<protein>
    <submittedName>
        <fullName evidence="9">Acryloyl-CoA reductase (NADH)</fullName>
        <ecNumber evidence="9">1.3.1.95</ecNumber>
    </submittedName>
</protein>
<evidence type="ECO:0000259" key="8">
    <source>
        <dbReference type="Pfam" id="PF02771"/>
    </source>
</evidence>
<dbReference type="InterPro" id="IPR009100">
    <property type="entry name" value="AcylCoA_DH/oxidase_NM_dom_sf"/>
</dbReference>
<comment type="similarity">
    <text evidence="2">Belongs to the acyl-CoA dehydrogenase family.</text>
</comment>